<accession>A0ABS6W431</accession>
<keyword evidence="2" id="KW-1185">Reference proteome</keyword>
<dbReference type="EMBL" id="JAHWDF010000015">
    <property type="protein sequence ID" value="MBW2962632.1"/>
    <property type="molecule type" value="Genomic_DNA"/>
</dbReference>
<dbReference type="RefSeq" id="WP_219040915.1">
    <property type="nucleotide sequence ID" value="NZ_JAHWDF010000015.1"/>
</dbReference>
<evidence type="ECO:0008006" key="3">
    <source>
        <dbReference type="Google" id="ProtNLM"/>
    </source>
</evidence>
<reference evidence="1 2" key="1">
    <citation type="submission" date="2021-07" db="EMBL/GenBank/DDBJ databases">
        <title>Mesonia aestuariivivens sp. nov., isolated from a tidal flat.</title>
        <authorList>
            <person name="Kim Y.-O."/>
            <person name="Yoon J.-H."/>
        </authorList>
    </citation>
    <scope>NUCLEOTIDE SEQUENCE [LARGE SCALE GENOMIC DNA]</scope>
    <source>
        <strain evidence="1 2">JHPTF-M18</strain>
    </source>
</reference>
<sequence>MKVNWSYIKAFALLALVVFLYSFSSKRNATRRISEVKIEFTNGDNLYVTENEIYKLLEVKEDTLENSEKEILNLNDLEIKLDKHAMIKQADVYLTINKKLIATITQRKPLARVYGSESFYIDTQSKKMPLSTIYSARVPIVTGLKEEDISEVYPLLLKIKEDMFLKEHITLISKSENGNYKLGLRVIDFEVELGKIENLEFKIKNFKAFYKKAMKDEKLDAYQSVSLQFDNQVVCTKK</sequence>
<dbReference type="Proteomes" id="UP000719267">
    <property type="component" value="Unassembled WGS sequence"/>
</dbReference>
<proteinExistence type="predicted"/>
<evidence type="ECO:0000313" key="1">
    <source>
        <dbReference type="EMBL" id="MBW2962632.1"/>
    </source>
</evidence>
<comment type="caution">
    <text evidence="1">The sequence shown here is derived from an EMBL/GenBank/DDBJ whole genome shotgun (WGS) entry which is preliminary data.</text>
</comment>
<protein>
    <recommendedName>
        <fullName evidence="3">Cell division protein FtsQ</fullName>
    </recommendedName>
</protein>
<name>A0ABS6W431_9FLAO</name>
<evidence type="ECO:0000313" key="2">
    <source>
        <dbReference type="Proteomes" id="UP000719267"/>
    </source>
</evidence>
<organism evidence="1 2">
    <name type="scientific">Mesonia aestuariivivens</name>
    <dbReference type="NCBI Taxonomy" id="2796128"/>
    <lineage>
        <taxon>Bacteria</taxon>
        <taxon>Pseudomonadati</taxon>
        <taxon>Bacteroidota</taxon>
        <taxon>Flavobacteriia</taxon>
        <taxon>Flavobacteriales</taxon>
        <taxon>Flavobacteriaceae</taxon>
        <taxon>Mesonia</taxon>
    </lineage>
</organism>
<gene>
    <name evidence="1" type="ORF">KW502_12605</name>
</gene>